<dbReference type="Proteomes" id="UP000011713">
    <property type="component" value="Unassembled WGS sequence"/>
</dbReference>
<dbReference type="AlphaFoldDB" id="M4BX78"/>
<dbReference type="HOGENOM" id="CLU_1368535_0_0_1"/>
<reference evidence="1" key="2">
    <citation type="submission" date="2015-06" db="UniProtKB">
        <authorList>
            <consortium name="EnsemblProtists"/>
        </authorList>
    </citation>
    <scope>IDENTIFICATION</scope>
    <source>
        <strain evidence="1">Emoy2</strain>
    </source>
</reference>
<evidence type="ECO:0000313" key="1">
    <source>
        <dbReference type="EnsemblProtists" id="HpaP811158"/>
    </source>
</evidence>
<dbReference type="EMBL" id="JH598017">
    <property type="status" value="NOT_ANNOTATED_CDS"/>
    <property type="molecule type" value="Genomic_DNA"/>
</dbReference>
<organism evidence="1 2">
    <name type="scientific">Hyaloperonospora arabidopsidis (strain Emoy2)</name>
    <name type="common">Downy mildew agent</name>
    <name type="synonym">Peronospora arabidopsidis</name>
    <dbReference type="NCBI Taxonomy" id="559515"/>
    <lineage>
        <taxon>Eukaryota</taxon>
        <taxon>Sar</taxon>
        <taxon>Stramenopiles</taxon>
        <taxon>Oomycota</taxon>
        <taxon>Peronosporomycetes</taxon>
        <taxon>Peronosporales</taxon>
        <taxon>Peronosporaceae</taxon>
        <taxon>Hyaloperonospora</taxon>
    </lineage>
</organism>
<dbReference type="InParanoid" id="M4BX78"/>
<proteinExistence type="predicted"/>
<evidence type="ECO:0000313" key="2">
    <source>
        <dbReference type="Proteomes" id="UP000011713"/>
    </source>
</evidence>
<accession>M4BX78</accession>
<keyword evidence="2" id="KW-1185">Reference proteome</keyword>
<sequence length="200" mass="22699">MAILHLPFGLKSDATSRKKIHGAWWIDDDRVRSIAFAHQQFNWTTLRLSPGYEAIGLKSLRSATHIENRLVRRLWAHTSSVGSTSHSCSVNTCDSMILCVRCRESTWCSFFMDSESLRSRNPGMTGYGCGPQTLTWQCVAIRIRRIVERTCRSGKLCRLKNHIPSTCMPQRYAGAPGMLKVFPERRLSESVRLYHGIVVA</sequence>
<dbReference type="VEuPathDB" id="FungiDB:HpaG811158"/>
<dbReference type="EnsemblProtists" id="HpaT811158">
    <property type="protein sequence ID" value="HpaP811158"/>
    <property type="gene ID" value="HpaG811158"/>
</dbReference>
<name>M4BX78_HYAAE</name>
<reference evidence="2" key="1">
    <citation type="journal article" date="2010" name="Science">
        <title>Signatures of adaptation to obligate biotrophy in the Hyaloperonospora arabidopsidis genome.</title>
        <authorList>
            <person name="Baxter L."/>
            <person name="Tripathy S."/>
            <person name="Ishaque N."/>
            <person name="Boot N."/>
            <person name="Cabral A."/>
            <person name="Kemen E."/>
            <person name="Thines M."/>
            <person name="Ah-Fong A."/>
            <person name="Anderson R."/>
            <person name="Badejoko W."/>
            <person name="Bittner-Eddy P."/>
            <person name="Boore J.L."/>
            <person name="Chibucos M.C."/>
            <person name="Coates M."/>
            <person name="Dehal P."/>
            <person name="Delehaunty K."/>
            <person name="Dong S."/>
            <person name="Downton P."/>
            <person name="Dumas B."/>
            <person name="Fabro G."/>
            <person name="Fronick C."/>
            <person name="Fuerstenberg S.I."/>
            <person name="Fulton L."/>
            <person name="Gaulin E."/>
            <person name="Govers F."/>
            <person name="Hughes L."/>
            <person name="Humphray S."/>
            <person name="Jiang R.H."/>
            <person name="Judelson H."/>
            <person name="Kamoun S."/>
            <person name="Kyung K."/>
            <person name="Meijer H."/>
            <person name="Minx P."/>
            <person name="Morris P."/>
            <person name="Nelson J."/>
            <person name="Phuntumart V."/>
            <person name="Qutob D."/>
            <person name="Rehmany A."/>
            <person name="Rougon-Cardoso A."/>
            <person name="Ryden P."/>
            <person name="Torto-Alalibo T."/>
            <person name="Studholme D."/>
            <person name="Wang Y."/>
            <person name="Win J."/>
            <person name="Wood J."/>
            <person name="Clifton S.W."/>
            <person name="Rogers J."/>
            <person name="Van den Ackerveken G."/>
            <person name="Jones J.D."/>
            <person name="McDowell J.M."/>
            <person name="Beynon J."/>
            <person name="Tyler B.M."/>
        </authorList>
    </citation>
    <scope>NUCLEOTIDE SEQUENCE [LARGE SCALE GENOMIC DNA]</scope>
    <source>
        <strain evidence="2">Emoy2</strain>
    </source>
</reference>
<protein>
    <submittedName>
        <fullName evidence="1">Uncharacterized protein</fullName>
    </submittedName>
</protein>